<protein>
    <submittedName>
        <fullName evidence="1">Uncharacterized protein</fullName>
    </submittedName>
</protein>
<reference evidence="2" key="1">
    <citation type="submission" date="2015-07" db="EMBL/GenBank/DDBJ databases">
        <title>Complete genome sequence and phylogenetic analysis of Limnochorda pilosa.</title>
        <authorList>
            <person name="Watanabe M."/>
            <person name="Kojima H."/>
            <person name="Fukui M."/>
        </authorList>
    </citation>
    <scope>NUCLEOTIDE SEQUENCE [LARGE SCALE GENOMIC DNA]</scope>
    <source>
        <strain evidence="2">HC45</strain>
    </source>
</reference>
<proteinExistence type="predicted"/>
<dbReference type="EMBL" id="AP014924">
    <property type="protein sequence ID" value="BAS29204.1"/>
    <property type="molecule type" value="Genomic_DNA"/>
</dbReference>
<accession>A0A0K2SQX2</accession>
<reference evidence="2" key="2">
    <citation type="journal article" date="2016" name="Int. J. Syst. Evol. Microbiol.">
        <title>Complete genome sequence and cell structure of Limnochorda pilosa, a Gram-negative spore-former within the phylum Firmicutes.</title>
        <authorList>
            <person name="Watanabe M."/>
            <person name="Kojima H."/>
            <person name="Fukui M."/>
        </authorList>
    </citation>
    <scope>NUCLEOTIDE SEQUENCE [LARGE SCALE GENOMIC DNA]</scope>
    <source>
        <strain evidence="2">HC45</strain>
    </source>
</reference>
<organism evidence="1 2">
    <name type="scientific">Limnochorda pilosa</name>
    <dbReference type="NCBI Taxonomy" id="1555112"/>
    <lineage>
        <taxon>Bacteria</taxon>
        <taxon>Bacillati</taxon>
        <taxon>Bacillota</taxon>
        <taxon>Limnochordia</taxon>
        <taxon>Limnochordales</taxon>
        <taxon>Limnochordaceae</taxon>
        <taxon>Limnochorda</taxon>
    </lineage>
</organism>
<dbReference type="AlphaFoldDB" id="A0A0K2SQX2"/>
<dbReference type="Proteomes" id="UP000065807">
    <property type="component" value="Chromosome"/>
</dbReference>
<gene>
    <name evidence="1" type="ORF">LIP_3392</name>
</gene>
<evidence type="ECO:0000313" key="2">
    <source>
        <dbReference type="Proteomes" id="UP000065807"/>
    </source>
</evidence>
<dbReference type="STRING" id="1555112.LIP_3392"/>
<evidence type="ECO:0000313" key="1">
    <source>
        <dbReference type="EMBL" id="BAS29204.1"/>
    </source>
</evidence>
<name>A0A0K2SQX2_LIMPI</name>
<sequence>MPRDDLPLAQADHSLQQRLLGGEATVDGTPADAHFPGHVIQTGPLEALRREDPAGSFENNRCVKPARIVSAGS</sequence>
<keyword evidence="2" id="KW-1185">Reference proteome</keyword>
<dbReference type="KEGG" id="lpil:LIP_3392"/>